<dbReference type="RefSeq" id="WP_058211506.1">
    <property type="nucleotide sequence ID" value="NZ_LKLU01000051.1"/>
</dbReference>
<organism evidence="1 2">
    <name type="scientific">Lactococcus lactis subsp. lactis</name>
    <name type="common">Streptococcus lactis</name>
    <dbReference type="NCBI Taxonomy" id="1360"/>
    <lineage>
        <taxon>Bacteria</taxon>
        <taxon>Bacillati</taxon>
        <taxon>Bacillota</taxon>
        <taxon>Bacilli</taxon>
        <taxon>Lactobacillales</taxon>
        <taxon>Streptococcaceae</taxon>
        <taxon>Lactococcus</taxon>
    </lineage>
</organism>
<dbReference type="Pfam" id="PF02810">
    <property type="entry name" value="SEC-C"/>
    <property type="match status" value="1"/>
</dbReference>
<reference evidence="2" key="1">
    <citation type="submission" date="2015-10" db="EMBL/GenBank/DDBJ databases">
        <title>Draft Genome Sequences of 11 Lactococcus lactis subspecies cremoris strains.</title>
        <authorList>
            <person name="Wels M."/>
            <person name="Backus L."/>
            <person name="Boekhorst J."/>
            <person name="Dijkstra A."/>
            <person name="Beerthuizen M."/>
            <person name="Kelly W."/>
            <person name="Siezen R."/>
            <person name="Bachmann H."/>
            <person name="Van Hijum S."/>
        </authorList>
    </citation>
    <scope>NUCLEOTIDE SEQUENCE [LARGE SCALE GENOMIC DNA]</scope>
    <source>
        <strain evidence="2">M20</strain>
    </source>
</reference>
<dbReference type="Proteomes" id="UP000053719">
    <property type="component" value="Unassembled WGS sequence"/>
</dbReference>
<comment type="caution">
    <text evidence="1">The sequence shown here is derived from an EMBL/GenBank/DDBJ whole genome shotgun (WGS) entry which is preliminary data.</text>
</comment>
<name>A0A0V8E7U8_LACLL</name>
<accession>A0A0V8E7U8</accession>
<evidence type="ECO:0000313" key="2">
    <source>
        <dbReference type="Proteomes" id="UP000053719"/>
    </source>
</evidence>
<dbReference type="EMBL" id="LKLU01000051">
    <property type="protein sequence ID" value="KSU21892.1"/>
    <property type="molecule type" value="Genomic_DNA"/>
</dbReference>
<sequence length="357" mass="42205">MKKFINRNDKCFCGSNVKYKNCCKKKKDSIDTTDITAINKIYSEGRKKARFRECHHPLKDDCSEKIISAHSIQNNKILSKIADNGKVLMPIPKKLTFEEQTEYGRKEATVFTGFCKVHDKYTFQAIEDRDFIASEEQVFLHIYRTFVLELHKKEEGHRFFQYLFSKMPSLAEQSFEKTKHLWSLKVGHEDLLIEKKEFDNALIEKNFNCLSYFIWEFEEETNFAATGMEEPSYDYFGNKIQDLQNYDIPAKHIYYTIFPDNGRTYFIVAWLKTNDEIFHTIKEKLANVKYEERKNFINSVLPSVTENIVIKPSGWEKMSREEQRKFNSKMQGEEVQFQVIGNLIDRFSSPGYDLFNL</sequence>
<proteinExistence type="predicted"/>
<protein>
    <submittedName>
        <fullName evidence="1">Putative cytoplasmic protein</fullName>
    </submittedName>
</protein>
<gene>
    <name evidence="1" type="ORF">M20_0700</name>
</gene>
<evidence type="ECO:0000313" key="1">
    <source>
        <dbReference type="EMBL" id="KSU21892.1"/>
    </source>
</evidence>
<dbReference type="AlphaFoldDB" id="A0A0V8E7U8"/>
<dbReference type="SUPFAM" id="SSF103642">
    <property type="entry name" value="Sec-C motif"/>
    <property type="match status" value="1"/>
</dbReference>
<dbReference type="PATRIC" id="fig|1360.114.peg.2294"/>
<dbReference type="InterPro" id="IPR004027">
    <property type="entry name" value="SEC_C_motif"/>
</dbReference>